<proteinExistence type="predicted"/>
<comment type="caution">
    <text evidence="1">The sequence shown here is derived from an EMBL/GenBank/DDBJ whole genome shotgun (WGS) entry which is preliminary data.</text>
</comment>
<reference evidence="1" key="1">
    <citation type="journal article" date="2014" name="Int. J. Syst. Evol. Microbiol.">
        <title>Complete genome sequence of Corynebacterium casei LMG S-19264T (=DSM 44701T), isolated from a smear-ripened cheese.</title>
        <authorList>
            <consortium name="US DOE Joint Genome Institute (JGI-PGF)"/>
            <person name="Walter F."/>
            <person name="Albersmeier A."/>
            <person name="Kalinowski J."/>
            <person name="Ruckert C."/>
        </authorList>
    </citation>
    <scope>NUCLEOTIDE SEQUENCE</scope>
    <source>
        <strain evidence="1">CGMCC 1.12827</strain>
    </source>
</reference>
<sequence length="79" mass="9159">MEGFYQQMFPNPTEARAQALPLTQLDGDGPHRLLELRPRELWILDLDRWDDEGVSARQAVDIHAVEDALAARATRERRY</sequence>
<reference evidence="1" key="2">
    <citation type="submission" date="2020-09" db="EMBL/GenBank/DDBJ databases">
        <authorList>
            <person name="Sun Q."/>
            <person name="Zhou Y."/>
        </authorList>
    </citation>
    <scope>NUCLEOTIDE SEQUENCE</scope>
    <source>
        <strain evidence="1">CGMCC 1.12827</strain>
    </source>
</reference>
<organism evidence="1 2">
    <name type="scientific">Gordonia jinhuaensis</name>
    <dbReference type="NCBI Taxonomy" id="1517702"/>
    <lineage>
        <taxon>Bacteria</taxon>
        <taxon>Bacillati</taxon>
        <taxon>Actinomycetota</taxon>
        <taxon>Actinomycetes</taxon>
        <taxon>Mycobacteriales</taxon>
        <taxon>Gordoniaceae</taxon>
        <taxon>Gordonia</taxon>
    </lineage>
</organism>
<dbReference type="Proteomes" id="UP000621454">
    <property type="component" value="Unassembled WGS sequence"/>
</dbReference>
<evidence type="ECO:0000313" key="2">
    <source>
        <dbReference type="Proteomes" id="UP000621454"/>
    </source>
</evidence>
<name>A0A916T4V5_9ACTN</name>
<dbReference type="EMBL" id="BMGC01000011">
    <property type="protein sequence ID" value="GGB31714.1"/>
    <property type="molecule type" value="Genomic_DNA"/>
</dbReference>
<protein>
    <submittedName>
        <fullName evidence="1">Uncharacterized protein</fullName>
    </submittedName>
</protein>
<keyword evidence="2" id="KW-1185">Reference proteome</keyword>
<dbReference type="AlphaFoldDB" id="A0A916T4V5"/>
<accession>A0A916T4V5</accession>
<evidence type="ECO:0000313" key="1">
    <source>
        <dbReference type="EMBL" id="GGB31714.1"/>
    </source>
</evidence>
<gene>
    <name evidence="1" type="ORF">GCM10011489_19890</name>
</gene>